<dbReference type="AlphaFoldDB" id="A0A8D8C4W4"/>
<protein>
    <submittedName>
        <fullName evidence="1">(northern house mosquito) hypothetical protein</fullName>
    </submittedName>
</protein>
<sequence>MLLDSDLIVNLLENFIALRFGNRFFVWQMLYQWLPCSPLPCSHFESPNCRAHDCCFCSFRSQKWHLLRDRISSLGQRSQAQLKPIKNERRTKLNFSVQSLTGYSWSNTSGTSPQSARKSPFPAIYGFLIVKNGQIIPKSQFPKQSTALATVSCYFFQTQGSTM</sequence>
<name>A0A8D8C4W4_CULPI</name>
<organism evidence="1">
    <name type="scientific">Culex pipiens</name>
    <name type="common">House mosquito</name>
    <dbReference type="NCBI Taxonomy" id="7175"/>
    <lineage>
        <taxon>Eukaryota</taxon>
        <taxon>Metazoa</taxon>
        <taxon>Ecdysozoa</taxon>
        <taxon>Arthropoda</taxon>
        <taxon>Hexapoda</taxon>
        <taxon>Insecta</taxon>
        <taxon>Pterygota</taxon>
        <taxon>Neoptera</taxon>
        <taxon>Endopterygota</taxon>
        <taxon>Diptera</taxon>
        <taxon>Nematocera</taxon>
        <taxon>Culicoidea</taxon>
        <taxon>Culicidae</taxon>
        <taxon>Culicinae</taxon>
        <taxon>Culicini</taxon>
        <taxon>Culex</taxon>
        <taxon>Culex</taxon>
    </lineage>
</organism>
<proteinExistence type="predicted"/>
<evidence type="ECO:0000313" key="1">
    <source>
        <dbReference type="EMBL" id="CAG6485335.1"/>
    </source>
</evidence>
<dbReference type="EMBL" id="HBUE01100983">
    <property type="protein sequence ID" value="CAG6485335.1"/>
    <property type="molecule type" value="Transcribed_RNA"/>
</dbReference>
<accession>A0A8D8C4W4</accession>
<reference evidence="1" key="1">
    <citation type="submission" date="2021-05" db="EMBL/GenBank/DDBJ databases">
        <authorList>
            <person name="Alioto T."/>
            <person name="Alioto T."/>
            <person name="Gomez Garrido J."/>
        </authorList>
    </citation>
    <scope>NUCLEOTIDE SEQUENCE</scope>
</reference>